<dbReference type="AlphaFoldDB" id="A0A3D2SRX2"/>
<proteinExistence type="predicted"/>
<keyword evidence="3" id="KW-0067">ATP-binding</keyword>
<dbReference type="GO" id="GO:0004386">
    <property type="term" value="F:helicase activity"/>
    <property type="evidence" value="ECO:0007669"/>
    <property type="project" value="UniProtKB-KW"/>
</dbReference>
<name>A0A3D2SRX2_9GAMM</name>
<dbReference type="InterPro" id="IPR006517">
    <property type="entry name" value="Phage_terminase_lsu-like_C"/>
</dbReference>
<dbReference type="EMBL" id="DPVE01000326">
    <property type="protein sequence ID" value="HCK31813.1"/>
    <property type="molecule type" value="Genomic_DNA"/>
</dbReference>
<dbReference type="RefSeq" id="WP_049173683.1">
    <property type="nucleotide sequence ID" value="NZ_BKOC01000001.1"/>
</dbReference>
<feature type="domain" description="Terminase large subunit gp17-like C-terminal" evidence="2">
    <location>
        <begin position="336"/>
        <end position="498"/>
    </location>
</feature>
<keyword evidence="3" id="KW-0547">Nucleotide-binding</keyword>
<evidence type="ECO:0000313" key="4">
    <source>
        <dbReference type="Proteomes" id="UP000263596"/>
    </source>
</evidence>
<evidence type="ECO:0000256" key="1">
    <source>
        <dbReference type="ARBA" id="ARBA00022612"/>
    </source>
</evidence>
<dbReference type="Pfam" id="PF17289">
    <property type="entry name" value="Terminase_6C"/>
    <property type="match status" value="1"/>
</dbReference>
<dbReference type="SUPFAM" id="SSF52540">
    <property type="entry name" value="P-loop containing nucleoside triphosphate hydrolases"/>
    <property type="match status" value="1"/>
</dbReference>
<keyword evidence="1" id="KW-1188">Viral release from host cell</keyword>
<keyword evidence="3" id="KW-0347">Helicase</keyword>
<accession>A0A3D2SRX2</accession>
<organism evidence="3 4">
    <name type="scientific">Acinetobacter ursingii</name>
    <dbReference type="NCBI Taxonomy" id="108980"/>
    <lineage>
        <taxon>Bacteria</taxon>
        <taxon>Pseudomonadati</taxon>
        <taxon>Pseudomonadota</taxon>
        <taxon>Gammaproteobacteria</taxon>
        <taxon>Moraxellales</taxon>
        <taxon>Moraxellaceae</taxon>
        <taxon>Acinetobacter</taxon>
    </lineage>
</organism>
<dbReference type="Proteomes" id="UP000263596">
    <property type="component" value="Unassembled WGS sequence"/>
</dbReference>
<dbReference type="NCBIfam" id="TIGR01630">
    <property type="entry name" value="psiM2_ORF9"/>
    <property type="match status" value="1"/>
</dbReference>
<evidence type="ECO:0000313" key="3">
    <source>
        <dbReference type="EMBL" id="HCK31813.1"/>
    </source>
</evidence>
<sequence>MDVQTHVEKKMCEDDHLFFTRRFFKPRMGFKFMVNWHHVYVAWLIDEVVKGNIANLVINVPPGAGKTELTTNLISRGIGLNPRSRFLYLSYSQSLVEDVSATARNIVKSDEFQQMWSTSISTSTDAKASWKTTIDGYEAGHIYAASMGGQVTGRRAGTLADSGFTGCIILDDPLKPEDAFSKPARDKANRKILNTVNSRKAKSDTPIIMIMQRLHSEDPTNFVMSGNVPGEWEQVSIPALIDDDYIATLPEHIQKLVPIGVERDDKGRQSYWPLKESLTSLLQLEKGGKDKSGAVVSRYTFSSQYQQKPKKLGGDLIKAEWFGYYDELPPLQWRAIYVDTAQKIKEHNDFTVFLLVGFGVDGKLYLIDLLRGKWEAPEMNRQAKDFIDKHKEYTYETRPIRWMKVEDKAHGTQLIQNLGTYAGVPVIPVQRGTDKLTRFMDVQVPLENDYENKPEDRFVMLPMNASWVSKFTEECEEFTAAMTHDHDDQVDTLIDAIEEATVMQNYQEPMTG</sequence>
<evidence type="ECO:0000259" key="2">
    <source>
        <dbReference type="Pfam" id="PF17289"/>
    </source>
</evidence>
<reference evidence="3 4" key="1">
    <citation type="journal article" date="2018" name="Nat. Biotechnol.">
        <title>A standardized bacterial taxonomy based on genome phylogeny substantially revises the tree of life.</title>
        <authorList>
            <person name="Parks D.H."/>
            <person name="Chuvochina M."/>
            <person name="Waite D.W."/>
            <person name="Rinke C."/>
            <person name="Skarshewski A."/>
            <person name="Chaumeil P.A."/>
            <person name="Hugenholtz P."/>
        </authorList>
    </citation>
    <scope>NUCLEOTIDE SEQUENCE [LARGE SCALE GENOMIC DNA]</scope>
    <source>
        <strain evidence="3">UBA9669</strain>
    </source>
</reference>
<gene>
    <name evidence="3" type="ORF">DHW29_17720</name>
</gene>
<protein>
    <submittedName>
        <fullName evidence="3">Helicase</fullName>
    </submittedName>
</protein>
<keyword evidence="3" id="KW-0378">Hydrolase</keyword>
<dbReference type="InterPro" id="IPR035421">
    <property type="entry name" value="Terminase_6C"/>
</dbReference>
<dbReference type="InterPro" id="IPR027417">
    <property type="entry name" value="P-loop_NTPase"/>
</dbReference>
<comment type="caution">
    <text evidence="3">The sequence shown here is derived from an EMBL/GenBank/DDBJ whole genome shotgun (WGS) entry which is preliminary data.</text>
</comment>